<protein>
    <submittedName>
        <fullName evidence="2">Uncharacterized protein</fullName>
    </submittedName>
</protein>
<evidence type="ECO:0000313" key="2">
    <source>
        <dbReference type="EMBL" id="TQM06276.1"/>
    </source>
</evidence>
<dbReference type="RefSeq" id="WP_142060026.1">
    <property type="nucleotide sequence ID" value="NZ_VFPA01000004.1"/>
</dbReference>
<name>A0A543DAD0_9PSEU</name>
<keyword evidence="1" id="KW-1133">Transmembrane helix</keyword>
<accession>A0A543DAD0</accession>
<dbReference type="Proteomes" id="UP000315677">
    <property type="component" value="Unassembled WGS sequence"/>
</dbReference>
<evidence type="ECO:0000313" key="3">
    <source>
        <dbReference type="Proteomes" id="UP000315677"/>
    </source>
</evidence>
<sequence length="175" mass="18863">MEPRTQRDVKMLARIQGEVPAGYADRRGRRRLVIVGAVALGLLWVNTAVSWVLAPSTTAMVTCFVILAVVGLAGAWIWGTLSLSTRGTVGLPRHLLDERQVEERLDGHARAHRLTLMLLFVTYFAVMAALPDDGRDAGIPSAALVLLLAALMATVAALPSLVVAWRMSDPPADDD</sequence>
<dbReference type="OrthoDB" id="3539325at2"/>
<feature type="transmembrane region" description="Helical" evidence="1">
    <location>
        <begin position="59"/>
        <end position="78"/>
    </location>
</feature>
<organism evidence="2 3">
    <name type="scientific">Pseudonocardia kunmingensis</name>
    <dbReference type="NCBI Taxonomy" id="630975"/>
    <lineage>
        <taxon>Bacteria</taxon>
        <taxon>Bacillati</taxon>
        <taxon>Actinomycetota</taxon>
        <taxon>Actinomycetes</taxon>
        <taxon>Pseudonocardiales</taxon>
        <taxon>Pseudonocardiaceae</taxon>
        <taxon>Pseudonocardia</taxon>
    </lineage>
</organism>
<feature type="transmembrane region" description="Helical" evidence="1">
    <location>
        <begin position="32"/>
        <end position="53"/>
    </location>
</feature>
<reference evidence="2 3" key="1">
    <citation type="submission" date="2019-06" db="EMBL/GenBank/DDBJ databases">
        <title>Sequencing the genomes of 1000 actinobacteria strains.</title>
        <authorList>
            <person name="Klenk H.-P."/>
        </authorList>
    </citation>
    <scope>NUCLEOTIDE SEQUENCE [LARGE SCALE GENOMIC DNA]</scope>
    <source>
        <strain evidence="2 3">DSM 45301</strain>
    </source>
</reference>
<feature type="transmembrane region" description="Helical" evidence="1">
    <location>
        <begin position="114"/>
        <end position="130"/>
    </location>
</feature>
<keyword evidence="1" id="KW-0812">Transmembrane</keyword>
<keyword evidence="1" id="KW-0472">Membrane</keyword>
<dbReference type="EMBL" id="VFPA01000004">
    <property type="protein sequence ID" value="TQM06276.1"/>
    <property type="molecule type" value="Genomic_DNA"/>
</dbReference>
<gene>
    <name evidence="2" type="ORF">FB558_6524</name>
</gene>
<comment type="caution">
    <text evidence="2">The sequence shown here is derived from an EMBL/GenBank/DDBJ whole genome shotgun (WGS) entry which is preliminary data.</text>
</comment>
<dbReference type="AlphaFoldDB" id="A0A543DAD0"/>
<evidence type="ECO:0000256" key="1">
    <source>
        <dbReference type="SAM" id="Phobius"/>
    </source>
</evidence>
<keyword evidence="3" id="KW-1185">Reference proteome</keyword>
<feature type="transmembrane region" description="Helical" evidence="1">
    <location>
        <begin position="142"/>
        <end position="165"/>
    </location>
</feature>
<proteinExistence type="predicted"/>